<reference evidence="2" key="3">
    <citation type="submission" date="2025-08" db="UniProtKB">
        <authorList>
            <consortium name="RefSeq"/>
        </authorList>
    </citation>
    <scope>IDENTIFICATION</scope>
    <source>
        <strain evidence="2">NI907</strain>
    </source>
</reference>
<reference evidence="2" key="1">
    <citation type="journal article" date="2019" name="Mol. Biol. Evol.">
        <title>Blast fungal genomes show frequent chromosomal changes, gene gains and losses, and effector gene turnover.</title>
        <authorList>
            <person name="Gomez Luciano L.B."/>
            <person name="Jason Tsai I."/>
            <person name="Chuma I."/>
            <person name="Tosa Y."/>
            <person name="Chen Y.H."/>
            <person name="Li J.Y."/>
            <person name="Li M.Y."/>
            <person name="Jade Lu M.Y."/>
            <person name="Nakayashiki H."/>
            <person name="Li W.H."/>
        </authorList>
    </citation>
    <scope>NUCLEOTIDE SEQUENCE</scope>
    <source>
        <strain evidence="2">NI907</strain>
    </source>
</reference>
<dbReference type="AlphaFoldDB" id="A0A6P8BBH6"/>
<dbReference type="RefSeq" id="XP_030984537.1">
    <property type="nucleotide sequence ID" value="XM_031123999.1"/>
</dbReference>
<dbReference type="GeneID" id="41958908"/>
<dbReference type="KEGG" id="pgri:PgNI_03947"/>
<name>A0A6P8BBH6_PYRGI</name>
<gene>
    <name evidence="2" type="ORF">PgNI_03947</name>
</gene>
<organism evidence="1 2">
    <name type="scientific">Pyricularia grisea</name>
    <name type="common">Crabgrass-specific blast fungus</name>
    <name type="synonym">Magnaporthe grisea</name>
    <dbReference type="NCBI Taxonomy" id="148305"/>
    <lineage>
        <taxon>Eukaryota</taxon>
        <taxon>Fungi</taxon>
        <taxon>Dikarya</taxon>
        <taxon>Ascomycota</taxon>
        <taxon>Pezizomycotina</taxon>
        <taxon>Sordariomycetes</taxon>
        <taxon>Sordariomycetidae</taxon>
        <taxon>Magnaporthales</taxon>
        <taxon>Pyriculariaceae</taxon>
        <taxon>Pyricularia</taxon>
    </lineage>
</organism>
<sequence length="77" mass="8528">MKLLADELYPSYISHQQGIATLELQGQGRKVVVHAGMNSTMTYKIWKPQQASSGSDPCASQSDFVSFKGIPRVRRSN</sequence>
<proteinExistence type="predicted"/>
<dbReference type="Proteomes" id="UP000515153">
    <property type="component" value="Unplaced"/>
</dbReference>
<protein>
    <submittedName>
        <fullName evidence="2">Uncharacterized protein</fullName>
    </submittedName>
</protein>
<reference evidence="2" key="2">
    <citation type="submission" date="2019-10" db="EMBL/GenBank/DDBJ databases">
        <authorList>
            <consortium name="NCBI Genome Project"/>
        </authorList>
    </citation>
    <scope>NUCLEOTIDE SEQUENCE</scope>
    <source>
        <strain evidence="2">NI907</strain>
    </source>
</reference>
<evidence type="ECO:0000313" key="1">
    <source>
        <dbReference type="Proteomes" id="UP000515153"/>
    </source>
</evidence>
<evidence type="ECO:0000313" key="2">
    <source>
        <dbReference type="RefSeq" id="XP_030984537.1"/>
    </source>
</evidence>
<keyword evidence="1" id="KW-1185">Reference proteome</keyword>
<accession>A0A6P8BBH6</accession>